<evidence type="ECO:0000256" key="3">
    <source>
        <dbReference type="RuleBase" id="RU000363"/>
    </source>
</evidence>
<dbReference type="PATRIC" id="fig|1367847.3.peg.3776"/>
<accession>S5Z042</accession>
<dbReference type="Pfam" id="PF00106">
    <property type="entry name" value="adh_short"/>
    <property type="match status" value="1"/>
</dbReference>
<proteinExistence type="inferred from homology"/>
<dbReference type="HOGENOM" id="CLU_010194_2_10_5"/>
<dbReference type="SUPFAM" id="SSF51735">
    <property type="entry name" value="NAD(P)-binding Rossmann-fold domains"/>
    <property type="match status" value="1"/>
</dbReference>
<organism evidence="4 5">
    <name type="scientific">Paracoccus aminophilus JCM 7686</name>
    <dbReference type="NCBI Taxonomy" id="1367847"/>
    <lineage>
        <taxon>Bacteria</taxon>
        <taxon>Pseudomonadati</taxon>
        <taxon>Pseudomonadota</taxon>
        <taxon>Alphaproteobacteria</taxon>
        <taxon>Rhodobacterales</taxon>
        <taxon>Paracoccaceae</taxon>
        <taxon>Paracoccus</taxon>
    </lineage>
</organism>
<evidence type="ECO:0000313" key="4">
    <source>
        <dbReference type="EMBL" id="AGT10836.1"/>
    </source>
</evidence>
<name>S5Z042_PARAH</name>
<comment type="similarity">
    <text evidence="1 3">Belongs to the short-chain dehydrogenases/reductases (SDR) family.</text>
</comment>
<keyword evidence="5" id="KW-1185">Reference proteome</keyword>
<evidence type="ECO:0000256" key="1">
    <source>
        <dbReference type="ARBA" id="ARBA00006484"/>
    </source>
</evidence>
<dbReference type="GO" id="GO:0004316">
    <property type="term" value="F:3-oxoacyl-[acyl-carrier-protein] reductase (NADPH) activity"/>
    <property type="evidence" value="ECO:0007669"/>
    <property type="project" value="UniProtKB-EC"/>
</dbReference>
<dbReference type="Gene3D" id="3.40.50.720">
    <property type="entry name" value="NAD(P)-binding Rossmann-like Domain"/>
    <property type="match status" value="1"/>
</dbReference>
<sequence length="234" mass="24720">MAGVVMLSGGGRGLGAGIARRLLDDGWRLSLGLRDLAQAEQFATDPSRLIAVPFDATDPASGKAWVEATAAAFGQIDALVNNAGILRMVDLVDQGSDEDLDALWAINVKAPFHLIRAALPHLRQSGRGRVINIASTDGKRYRNGTSVGYAMSKHAVMALTQAIRAEAWADGVRATAVCPGAIDTEMVADLPGTTPKADRLTPETVGEIVSFLLKLPNQASVPELIANTRQESLI</sequence>
<dbReference type="InterPro" id="IPR036291">
    <property type="entry name" value="NAD(P)-bd_dom_sf"/>
</dbReference>
<geneLocation type="plasmid" evidence="4 5">
    <name>pAMI4</name>
</geneLocation>
<keyword evidence="2 4" id="KW-0560">Oxidoreductase</keyword>
<dbReference type="EC" id="1.1.1.100" evidence="4"/>
<dbReference type="EMBL" id="CP006652">
    <property type="protein sequence ID" value="AGT10836.1"/>
    <property type="molecule type" value="Genomic_DNA"/>
</dbReference>
<evidence type="ECO:0000256" key="2">
    <source>
        <dbReference type="ARBA" id="ARBA00023002"/>
    </source>
</evidence>
<dbReference type="PANTHER" id="PTHR43639:SF1">
    <property type="entry name" value="SHORT-CHAIN DEHYDROGENASE_REDUCTASE FAMILY PROTEIN"/>
    <property type="match status" value="1"/>
</dbReference>
<dbReference type="OrthoDB" id="9792355at2"/>
<gene>
    <name evidence="4" type="ORF">JCM7686_pAMI4p145</name>
</gene>
<dbReference type="PRINTS" id="PR00081">
    <property type="entry name" value="GDHRDH"/>
</dbReference>
<dbReference type="Proteomes" id="UP000015480">
    <property type="component" value="Plasmid pAMI4"/>
</dbReference>
<dbReference type="PRINTS" id="PR00080">
    <property type="entry name" value="SDRFAMILY"/>
</dbReference>
<dbReference type="PANTHER" id="PTHR43639">
    <property type="entry name" value="OXIDOREDUCTASE, SHORT-CHAIN DEHYDROGENASE/REDUCTASE FAMILY (AFU_ORTHOLOGUE AFUA_5G02870)"/>
    <property type="match status" value="1"/>
</dbReference>
<evidence type="ECO:0000313" key="5">
    <source>
        <dbReference type="Proteomes" id="UP000015480"/>
    </source>
</evidence>
<keyword evidence="4" id="KW-0614">Plasmid</keyword>
<dbReference type="RefSeq" id="WP_020952321.1">
    <property type="nucleotide sequence ID" value="NC_022049.1"/>
</dbReference>
<dbReference type="AlphaFoldDB" id="S5Z042"/>
<protein>
    <submittedName>
        <fullName evidence="4">3-oxoacyl-(Acyl-carrier-protein) reductase</fullName>
        <ecNumber evidence="4">1.1.1.100</ecNumber>
    </submittedName>
</protein>
<dbReference type="eggNOG" id="COG4221">
    <property type="taxonomic scope" value="Bacteria"/>
</dbReference>
<reference evidence="4 5" key="1">
    <citation type="journal article" date="2014" name="BMC Genomics">
        <title>Architecture and functions of a multipartite genome of the methylotrophic bacterium Paracoccus aminophilus JCM 7686, containing primary and secondary chromids.</title>
        <authorList>
            <person name="Dziewit L."/>
            <person name="Czarnecki J."/>
            <person name="Wibberg D."/>
            <person name="Radlinska M."/>
            <person name="Mrozek P."/>
            <person name="Szymczak M."/>
            <person name="Schluter A."/>
            <person name="Puhler A."/>
            <person name="Bartosik D."/>
        </authorList>
    </citation>
    <scope>NUCLEOTIDE SEQUENCE [LARGE SCALE GENOMIC DNA]</scope>
    <source>
        <strain evidence="4">JCM 7686</strain>
        <plasmid evidence="5">Plasmid pAMI4</plasmid>
    </source>
</reference>
<dbReference type="KEGG" id="pami:JCM7686_pAMI4p145"/>
<dbReference type="InterPro" id="IPR002347">
    <property type="entry name" value="SDR_fam"/>
</dbReference>